<dbReference type="Proteomes" id="UP000250169">
    <property type="component" value="Unassembled WGS sequence"/>
</dbReference>
<evidence type="ECO:0000313" key="1">
    <source>
        <dbReference type="EMBL" id="SQA94928.1"/>
    </source>
</evidence>
<reference evidence="1 2" key="1">
    <citation type="submission" date="2018-06" db="EMBL/GenBank/DDBJ databases">
        <authorList>
            <consortium name="Pathogen Informatics"/>
            <person name="Doyle S."/>
        </authorList>
    </citation>
    <scope>NUCLEOTIDE SEQUENCE [LARGE SCALE GENOMIC DNA]</scope>
    <source>
        <strain evidence="1 2">NCTC11545</strain>
    </source>
</reference>
<proteinExistence type="predicted"/>
<dbReference type="AlphaFoldDB" id="A0A2X2SRW7"/>
<protein>
    <submittedName>
        <fullName evidence="1">Uncharacterized protein</fullName>
    </submittedName>
</protein>
<evidence type="ECO:0000313" key="2">
    <source>
        <dbReference type="Proteomes" id="UP000250169"/>
    </source>
</evidence>
<sequence>MRFFTSQSEMIENIYTTISKNKYIEKIIDKNGRLSYIYQISTREGLKKINLAVGNNGYIVTLYIK</sequence>
<gene>
    <name evidence="1" type="ORF">NCTC11545_02131</name>
</gene>
<organism evidence="1 2">
    <name type="scientific">Capnocytophaga ochracea</name>
    <dbReference type="NCBI Taxonomy" id="1018"/>
    <lineage>
        <taxon>Bacteria</taxon>
        <taxon>Pseudomonadati</taxon>
        <taxon>Bacteroidota</taxon>
        <taxon>Flavobacteriia</taxon>
        <taxon>Flavobacteriales</taxon>
        <taxon>Flavobacteriaceae</taxon>
        <taxon>Capnocytophaga</taxon>
    </lineage>
</organism>
<accession>A0A2X2SRW7</accession>
<name>A0A2X2SRW7_CAPOC</name>
<dbReference type="EMBL" id="UAVS01000008">
    <property type="protein sequence ID" value="SQA94928.1"/>
    <property type="molecule type" value="Genomic_DNA"/>
</dbReference>